<comment type="caution">
    <text evidence="6">The sequence shown here is derived from an EMBL/GenBank/DDBJ whole genome shotgun (WGS) entry which is preliminary data.</text>
</comment>
<name>A0A9X4QKR6_9BACL</name>
<keyword evidence="7" id="KW-1185">Reference proteome</keyword>
<keyword evidence="3" id="KW-0067">ATP-binding</keyword>
<reference evidence="6 7" key="1">
    <citation type="submission" date="2022-10" db="EMBL/GenBank/DDBJ databases">
        <title>Comparative genomic analysis of Cohnella hashimotonis sp. nov., isolated from the International Space Station.</title>
        <authorList>
            <person name="Simpson A."/>
            <person name="Venkateswaran K."/>
        </authorList>
    </citation>
    <scope>NUCLEOTIDE SEQUENCE [LARGE SCALE GENOMIC DNA]</scope>
    <source>
        <strain evidence="6 7">DSM 18997</strain>
    </source>
</reference>
<dbReference type="AlphaFoldDB" id="A0A9X4QKR6"/>
<feature type="transmembrane region" description="Helical" evidence="4">
    <location>
        <begin position="32"/>
        <end position="50"/>
    </location>
</feature>
<comment type="similarity">
    <text evidence="1">Belongs to the CbxX/CfxQ family.</text>
</comment>
<feature type="domain" description="AAA+ ATPase" evidence="5">
    <location>
        <begin position="469"/>
        <end position="602"/>
    </location>
</feature>
<dbReference type="RefSeq" id="WP_277563835.1">
    <property type="nucleotide sequence ID" value="NZ_JAPDHZ010000002.1"/>
</dbReference>
<dbReference type="EMBL" id="JAPDHZ010000002">
    <property type="protein sequence ID" value="MDG0789948.1"/>
    <property type="molecule type" value="Genomic_DNA"/>
</dbReference>
<protein>
    <submittedName>
        <fullName evidence="6">AAA family ATPase</fullName>
    </submittedName>
</protein>
<evidence type="ECO:0000256" key="4">
    <source>
        <dbReference type="SAM" id="Phobius"/>
    </source>
</evidence>
<evidence type="ECO:0000256" key="3">
    <source>
        <dbReference type="ARBA" id="ARBA00022840"/>
    </source>
</evidence>
<evidence type="ECO:0000256" key="2">
    <source>
        <dbReference type="ARBA" id="ARBA00022741"/>
    </source>
</evidence>
<keyword evidence="4" id="KW-0812">Transmembrane</keyword>
<accession>A0A9X4QKR6</accession>
<dbReference type="InterPro" id="IPR027417">
    <property type="entry name" value="P-loop_NTPase"/>
</dbReference>
<proteinExistence type="inferred from homology"/>
<dbReference type="InterPro" id="IPR003593">
    <property type="entry name" value="AAA+_ATPase"/>
</dbReference>
<evidence type="ECO:0000259" key="5">
    <source>
        <dbReference type="SMART" id="SM00382"/>
    </source>
</evidence>
<dbReference type="PRINTS" id="PR00819">
    <property type="entry name" value="CBXCFQXSUPER"/>
</dbReference>
<feature type="transmembrane region" description="Helical" evidence="4">
    <location>
        <begin position="108"/>
        <end position="127"/>
    </location>
</feature>
<evidence type="ECO:0000313" key="6">
    <source>
        <dbReference type="EMBL" id="MDG0789948.1"/>
    </source>
</evidence>
<dbReference type="Gene3D" id="3.40.50.300">
    <property type="entry name" value="P-loop containing nucleotide triphosphate hydrolases"/>
    <property type="match status" value="2"/>
</dbReference>
<dbReference type="InterPro" id="IPR000641">
    <property type="entry name" value="CbxX/CfxQ"/>
</dbReference>
<keyword evidence="2" id="KW-0547">Nucleotide-binding</keyword>
<dbReference type="Gene3D" id="1.10.8.60">
    <property type="match status" value="2"/>
</dbReference>
<evidence type="ECO:0000256" key="1">
    <source>
        <dbReference type="ARBA" id="ARBA00010378"/>
    </source>
</evidence>
<dbReference type="SUPFAM" id="SSF52540">
    <property type="entry name" value="P-loop containing nucleoside triphosphate hydrolases"/>
    <property type="match status" value="2"/>
</dbReference>
<organism evidence="6 7">
    <name type="scientific">Cohnella ginsengisoli</name>
    <dbReference type="NCBI Taxonomy" id="425004"/>
    <lineage>
        <taxon>Bacteria</taxon>
        <taxon>Bacillati</taxon>
        <taxon>Bacillota</taxon>
        <taxon>Bacilli</taxon>
        <taxon>Bacillales</taxon>
        <taxon>Paenibacillaceae</taxon>
        <taxon>Cohnella</taxon>
    </lineage>
</organism>
<sequence length="689" mass="76871">MFKALFWLGSPLLVCTLMSLLAKGLKSEGYLVLQGTWKWALIYYLVVGLITRAKKNIPKVNLSAIIGAILSIWAVILINAWGLKLVPASLVQSDIALYPWTYDALKRYLFGWQAVFVLAGAVVFHVIGLHRRPAEKEAVSADKRSLDREEILEAALDKLDQMIGLEEVKAEIKGFMNQLVGLAKLAKVAVVSKPTLHMIFSGPPGTGKTEVARIMADILYGLGFLETNTLIECDRSQIIGKYVGHTEEKMNGLIEHAMGGVLFIDEAYTLSKEGNDFGQEAVDILLKAMEDKRDRFMVILAGYQADMNALLEMNEGFKSRIPYHLKFRDYGPNELADLAEMMLNLQGYETVRATEILREVIWTKHRRGEISGNGRWVRHLVDRILKEHAISIASDDREAGVITSEDIRKAAGMNRSRYETENEQLKKEALLQLDQLIGLDNIKSEIKDFLSFVEAEKEREASGISSQKMSMHMAFTGPPGTGKTTVARILGKLLKAAGMLSTGQFIEADRSQIIGKFVGHTEDNMKKLLDQADGGVLFIDEAYSLVKEGNDFGSEAIAVLIKAMEDRRDNLVVILAGYENEMKELMRSNSGIPSRIPFTFRFPSYSASEMSQIVRSILAEHQLELSLHASHVLDNLLISIRTFNGNARWGRDFVGKIRMAQVRRIKQSGMAVSQEITEQDIIEAIAKTG</sequence>
<dbReference type="PANTHER" id="PTHR43392:SF2">
    <property type="entry name" value="AAA-TYPE ATPASE FAMILY PROTEIN _ ANKYRIN REPEAT FAMILY PROTEIN"/>
    <property type="match status" value="1"/>
</dbReference>
<dbReference type="InterPro" id="IPR050773">
    <property type="entry name" value="CbxX/CfxQ_RuBisCO_ESX"/>
</dbReference>
<feature type="transmembrane region" description="Helical" evidence="4">
    <location>
        <begin position="62"/>
        <end position="83"/>
    </location>
</feature>
<keyword evidence="4" id="KW-0472">Membrane</keyword>
<dbReference type="GO" id="GO:0016887">
    <property type="term" value="F:ATP hydrolysis activity"/>
    <property type="evidence" value="ECO:0007669"/>
    <property type="project" value="InterPro"/>
</dbReference>
<dbReference type="CDD" id="cd00009">
    <property type="entry name" value="AAA"/>
    <property type="match status" value="2"/>
</dbReference>
<keyword evidence="4" id="KW-1133">Transmembrane helix</keyword>
<gene>
    <name evidence="6" type="ORF">OMP38_03090</name>
</gene>
<evidence type="ECO:0000313" key="7">
    <source>
        <dbReference type="Proteomes" id="UP001153387"/>
    </source>
</evidence>
<dbReference type="InterPro" id="IPR003959">
    <property type="entry name" value="ATPase_AAA_core"/>
</dbReference>
<dbReference type="Proteomes" id="UP001153387">
    <property type="component" value="Unassembled WGS sequence"/>
</dbReference>
<dbReference type="GO" id="GO:0005524">
    <property type="term" value="F:ATP binding"/>
    <property type="evidence" value="ECO:0007669"/>
    <property type="project" value="UniProtKB-KW"/>
</dbReference>
<feature type="domain" description="AAA+ ATPase" evidence="5">
    <location>
        <begin position="194"/>
        <end position="331"/>
    </location>
</feature>
<dbReference type="SMART" id="SM00382">
    <property type="entry name" value="AAA"/>
    <property type="match status" value="2"/>
</dbReference>
<dbReference type="FunFam" id="3.40.50.300:FF:000216">
    <property type="entry name" value="Type VII secretion ATPase EccA"/>
    <property type="match status" value="2"/>
</dbReference>
<dbReference type="PANTHER" id="PTHR43392">
    <property type="entry name" value="AAA-TYPE ATPASE FAMILY PROTEIN / ANKYRIN REPEAT FAMILY PROTEIN"/>
    <property type="match status" value="1"/>
</dbReference>
<dbReference type="Pfam" id="PF00004">
    <property type="entry name" value="AAA"/>
    <property type="match status" value="2"/>
</dbReference>